<evidence type="ECO:0000256" key="3">
    <source>
        <dbReference type="ARBA" id="ARBA00022723"/>
    </source>
</evidence>
<dbReference type="Pfam" id="PF00097">
    <property type="entry name" value="zf-C3HC4"/>
    <property type="match status" value="1"/>
</dbReference>
<feature type="region of interest" description="Disordered" evidence="12">
    <location>
        <begin position="135"/>
        <end position="252"/>
    </location>
</feature>
<dbReference type="Gramene" id="EFJ10297">
    <property type="protein sequence ID" value="EFJ10297"/>
    <property type="gene ID" value="SELMODRAFT_427193"/>
</dbReference>
<dbReference type="GO" id="GO:0008270">
    <property type="term" value="F:zinc ion binding"/>
    <property type="evidence" value="ECO:0007669"/>
    <property type="project" value="UniProtKB-KW"/>
</dbReference>
<keyword evidence="10" id="KW-0539">Nucleus</keyword>
<keyword evidence="3" id="KW-0479">Metal-binding</keyword>
<dbReference type="GO" id="GO:0004386">
    <property type="term" value="F:helicase activity"/>
    <property type="evidence" value="ECO:0007669"/>
    <property type="project" value="UniProtKB-KW"/>
</dbReference>
<dbReference type="InParanoid" id="D8SYT9"/>
<protein>
    <recommendedName>
        <fullName evidence="18">SNF2 family DNA-dependent ATPase</fullName>
    </recommendedName>
</protein>
<evidence type="ECO:0000256" key="1">
    <source>
        <dbReference type="ARBA" id="ARBA00004123"/>
    </source>
</evidence>
<feature type="compositionally biased region" description="Basic and acidic residues" evidence="12">
    <location>
        <begin position="194"/>
        <end position="211"/>
    </location>
</feature>
<name>D8SYT9_SELML</name>
<dbReference type="SUPFAM" id="SSF52540">
    <property type="entry name" value="P-loop containing nucleoside triphosphate hydrolases"/>
    <property type="match status" value="2"/>
</dbReference>
<evidence type="ECO:0000259" key="15">
    <source>
        <dbReference type="PROSITE" id="PS51194"/>
    </source>
</evidence>
<dbReference type="Pfam" id="PF00176">
    <property type="entry name" value="SNF2-rel_dom"/>
    <property type="match status" value="1"/>
</dbReference>
<dbReference type="InterPro" id="IPR027417">
    <property type="entry name" value="P-loop_NTPase"/>
</dbReference>
<dbReference type="Gene3D" id="3.40.50.300">
    <property type="entry name" value="P-loop containing nucleotide triphosphate hydrolases"/>
    <property type="match status" value="1"/>
</dbReference>
<evidence type="ECO:0000256" key="8">
    <source>
        <dbReference type="ARBA" id="ARBA00022833"/>
    </source>
</evidence>
<dbReference type="eggNOG" id="KOG1001">
    <property type="taxonomic scope" value="Eukaryota"/>
</dbReference>
<evidence type="ECO:0000256" key="9">
    <source>
        <dbReference type="ARBA" id="ARBA00022840"/>
    </source>
</evidence>
<dbReference type="SMART" id="SM00184">
    <property type="entry name" value="RING"/>
    <property type="match status" value="1"/>
</dbReference>
<proteinExistence type="inferred from homology"/>
<dbReference type="Gene3D" id="3.40.50.10810">
    <property type="entry name" value="Tandem AAA-ATPase domain"/>
    <property type="match status" value="2"/>
</dbReference>
<keyword evidence="8" id="KW-0862">Zinc</keyword>
<dbReference type="PANTHER" id="PTHR45626">
    <property type="entry name" value="TRANSCRIPTION TERMINATION FACTOR 2-RELATED"/>
    <property type="match status" value="1"/>
</dbReference>
<dbReference type="SMART" id="SM00910">
    <property type="entry name" value="HIRAN"/>
    <property type="match status" value="1"/>
</dbReference>
<dbReference type="Gene3D" id="3.30.70.2330">
    <property type="match status" value="1"/>
</dbReference>
<keyword evidence="6" id="KW-0378">Hydrolase</keyword>
<feature type="compositionally biased region" description="Low complexity" evidence="12">
    <location>
        <begin position="179"/>
        <end position="192"/>
    </location>
</feature>
<dbReference type="InterPro" id="IPR014905">
    <property type="entry name" value="HIRAN"/>
</dbReference>
<keyword evidence="4" id="KW-0547">Nucleotide-binding</keyword>
<dbReference type="Gene3D" id="3.30.40.10">
    <property type="entry name" value="Zinc/RING finger domain, C3HC4 (zinc finger)"/>
    <property type="match status" value="1"/>
</dbReference>
<evidence type="ECO:0000256" key="7">
    <source>
        <dbReference type="ARBA" id="ARBA00022806"/>
    </source>
</evidence>
<dbReference type="FunCoup" id="D8SYT9">
    <property type="interactions" value="3079"/>
</dbReference>
<dbReference type="InterPro" id="IPR049730">
    <property type="entry name" value="SNF2/RAD54-like_C"/>
</dbReference>
<dbReference type="InterPro" id="IPR014001">
    <property type="entry name" value="Helicase_ATP-bd"/>
</dbReference>
<dbReference type="InterPro" id="IPR050628">
    <property type="entry name" value="SNF2_RAD54_helicase_TF"/>
</dbReference>
<evidence type="ECO:0000256" key="11">
    <source>
        <dbReference type="PROSITE-ProRule" id="PRU00175"/>
    </source>
</evidence>
<evidence type="ECO:0000313" key="17">
    <source>
        <dbReference type="Proteomes" id="UP000001514"/>
    </source>
</evidence>
<keyword evidence="9" id="KW-0067">ATP-binding</keyword>
<dbReference type="PROSITE" id="PS50089">
    <property type="entry name" value="ZF_RING_2"/>
    <property type="match status" value="1"/>
</dbReference>
<evidence type="ECO:0000256" key="2">
    <source>
        <dbReference type="ARBA" id="ARBA00008438"/>
    </source>
</evidence>
<feature type="compositionally biased region" description="Pro residues" evidence="12">
    <location>
        <begin position="235"/>
        <end position="247"/>
    </location>
</feature>
<evidence type="ECO:0008006" key="18">
    <source>
        <dbReference type="Google" id="ProtNLM"/>
    </source>
</evidence>
<dbReference type="EMBL" id="GL377654">
    <property type="protein sequence ID" value="EFJ10297.1"/>
    <property type="molecule type" value="Genomic_DNA"/>
</dbReference>
<evidence type="ECO:0000259" key="14">
    <source>
        <dbReference type="PROSITE" id="PS51192"/>
    </source>
</evidence>
<dbReference type="KEGG" id="smo:SELMODRAFT_427193"/>
<evidence type="ECO:0000259" key="13">
    <source>
        <dbReference type="PROSITE" id="PS50089"/>
    </source>
</evidence>
<gene>
    <name evidence="16" type="ORF">SELMODRAFT_427193</name>
</gene>
<accession>D8SYT9</accession>
<evidence type="ECO:0000256" key="4">
    <source>
        <dbReference type="ARBA" id="ARBA00022741"/>
    </source>
</evidence>
<evidence type="ECO:0000313" key="16">
    <source>
        <dbReference type="EMBL" id="EFJ10297.1"/>
    </source>
</evidence>
<dbReference type="InterPro" id="IPR001841">
    <property type="entry name" value="Znf_RING"/>
</dbReference>
<dbReference type="Proteomes" id="UP000001514">
    <property type="component" value="Unassembled WGS sequence"/>
</dbReference>
<dbReference type="SMART" id="SM00490">
    <property type="entry name" value="HELICc"/>
    <property type="match status" value="1"/>
</dbReference>
<feature type="domain" description="Helicase ATP-binding" evidence="14">
    <location>
        <begin position="322"/>
        <end position="536"/>
    </location>
</feature>
<dbReference type="PROSITE" id="PS00518">
    <property type="entry name" value="ZF_RING_1"/>
    <property type="match status" value="1"/>
</dbReference>
<dbReference type="InterPro" id="IPR013083">
    <property type="entry name" value="Znf_RING/FYVE/PHD"/>
</dbReference>
<dbReference type="CDD" id="cd16509">
    <property type="entry name" value="RING-HC_HLTF"/>
    <property type="match status" value="1"/>
</dbReference>
<keyword evidence="7" id="KW-0347">Helicase</keyword>
<dbReference type="CDD" id="cd18793">
    <property type="entry name" value="SF2_C_SNF"/>
    <property type="match status" value="1"/>
</dbReference>
<dbReference type="AlphaFoldDB" id="D8SYT9"/>
<dbReference type="PROSITE" id="PS51192">
    <property type="entry name" value="HELICASE_ATP_BIND_1"/>
    <property type="match status" value="1"/>
</dbReference>
<dbReference type="PROSITE" id="PS51194">
    <property type="entry name" value="HELICASE_CTER"/>
    <property type="match status" value="1"/>
</dbReference>
<dbReference type="HOGENOM" id="CLU_000315_2_5_1"/>
<dbReference type="SUPFAM" id="SSF57850">
    <property type="entry name" value="RING/U-box"/>
    <property type="match status" value="1"/>
</dbReference>
<dbReference type="InterPro" id="IPR018957">
    <property type="entry name" value="Znf_C3HC4_RING-type"/>
</dbReference>
<dbReference type="GO" id="GO:0003676">
    <property type="term" value="F:nucleic acid binding"/>
    <property type="evidence" value="ECO:0007669"/>
    <property type="project" value="InterPro"/>
</dbReference>
<comment type="similarity">
    <text evidence="2">Belongs to the SNF2/RAD54 helicase family. RAD16 subfamily.</text>
</comment>
<organism evidence="17">
    <name type="scientific">Selaginella moellendorffii</name>
    <name type="common">Spikemoss</name>
    <dbReference type="NCBI Taxonomy" id="88036"/>
    <lineage>
        <taxon>Eukaryota</taxon>
        <taxon>Viridiplantae</taxon>
        <taxon>Streptophyta</taxon>
        <taxon>Embryophyta</taxon>
        <taxon>Tracheophyta</taxon>
        <taxon>Lycopodiopsida</taxon>
        <taxon>Selaginellales</taxon>
        <taxon>Selaginellaceae</taxon>
        <taxon>Selaginella</taxon>
    </lineage>
</organism>
<dbReference type="InterPro" id="IPR001650">
    <property type="entry name" value="Helicase_C-like"/>
</dbReference>
<comment type="subcellular location">
    <subcellularLocation>
        <location evidence="1">Nucleus</location>
    </subcellularLocation>
</comment>
<evidence type="ECO:0000256" key="12">
    <source>
        <dbReference type="SAM" id="MobiDB-lite"/>
    </source>
</evidence>
<evidence type="ECO:0000256" key="10">
    <source>
        <dbReference type="ARBA" id="ARBA00023242"/>
    </source>
</evidence>
<keyword evidence="5 11" id="KW-0863">Zinc-finger</keyword>
<dbReference type="Pfam" id="PF00271">
    <property type="entry name" value="Helicase_C"/>
    <property type="match status" value="1"/>
</dbReference>
<dbReference type="PANTHER" id="PTHR45626:SF17">
    <property type="entry name" value="HELICASE-LIKE TRANSCRIPTION FACTOR"/>
    <property type="match status" value="1"/>
</dbReference>
<dbReference type="GO" id="GO:0005524">
    <property type="term" value="F:ATP binding"/>
    <property type="evidence" value="ECO:0007669"/>
    <property type="project" value="UniProtKB-KW"/>
</dbReference>
<feature type="domain" description="RING-type" evidence="13">
    <location>
        <begin position="693"/>
        <end position="732"/>
    </location>
</feature>
<dbReference type="GO" id="GO:0008094">
    <property type="term" value="F:ATP-dependent activity, acting on DNA"/>
    <property type="evidence" value="ECO:0000318"/>
    <property type="project" value="GO_Central"/>
</dbReference>
<dbReference type="InterPro" id="IPR017907">
    <property type="entry name" value="Znf_RING_CS"/>
</dbReference>
<dbReference type="GO" id="GO:0005634">
    <property type="term" value="C:nucleus"/>
    <property type="evidence" value="ECO:0000318"/>
    <property type="project" value="GO_Central"/>
</dbReference>
<keyword evidence="17" id="KW-1185">Reference proteome</keyword>
<dbReference type="OMA" id="DMTLIVC"/>
<dbReference type="GO" id="GO:0006281">
    <property type="term" value="P:DNA repair"/>
    <property type="evidence" value="ECO:0000318"/>
    <property type="project" value="GO_Central"/>
</dbReference>
<dbReference type="InterPro" id="IPR038718">
    <property type="entry name" value="SNF2-like_sf"/>
</dbReference>
<reference evidence="16 17" key="1">
    <citation type="journal article" date="2011" name="Science">
        <title>The Selaginella genome identifies genetic changes associated with the evolution of vascular plants.</title>
        <authorList>
            <person name="Banks J.A."/>
            <person name="Nishiyama T."/>
            <person name="Hasebe M."/>
            <person name="Bowman J.L."/>
            <person name="Gribskov M."/>
            <person name="dePamphilis C."/>
            <person name="Albert V.A."/>
            <person name="Aono N."/>
            <person name="Aoyama T."/>
            <person name="Ambrose B.A."/>
            <person name="Ashton N.W."/>
            <person name="Axtell M.J."/>
            <person name="Barker E."/>
            <person name="Barker M.S."/>
            <person name="Bennetzen J.L."/>
            <person name="Bonawitz N.D."/>
            <person name="Chapple C."/>
            <person name="Cheng C."/>
            <person name="Correa L.G."/>
            <person name="Dacre M."/>
            <person name="DeBarry J."/>
            <person name="Dreyer I."/>
            <person name="Elias M."/>
            <person name="Engstrom E.M."/>
            <person name="Estelle M."/>
            <person name="Feng L."/>
            <person name="Finet C."/>
            <person name="Floyd S.K."/>
            <person name="Frommer W.B."/>
            <person name="Fujita T."/>
            <person name="Gramzow L."/>
            <person name="Gutensohn M."/>
            <person name="Harholt J."/>
            <person name="Hattori M."/>
            <person name="Heyl A."/>
            <person name="Hirai T."/>
            <person name="Hiwatashi Y."/>
            <person name="Ishikawa M."/>
            <person name="Iwata M."/>
            <person name="Karol K.G."/>
            <person name="Koehler B."/>
            <person name="Kolukisaoglu U."/>
            <person name="Kubo M."/>
            <person name="Kurata T."/>
            <person name="Lalonde S."/>
            <person name="Li K."/>
            <person name="Li Y."/>
            <person name="Litt A."/>
            <person name="Lyons E."/>
            <person name="Manning G."/>
            <person name="Maruyama T."/>
            <person name="Michael T.P."/>
            <person name="Mikami K."/>
            <person name="Miyazaki S."/>
            <person name="Morinaga S."/>
            <person name="Murata T."/>
            <person name="Mueller-Roeber B."/>
            <person name="Nelson D.R."/>
            <person name="Obara M."/>
            <person name="Oguri Y."/>
            <person name="Olmstead R.G."/>
            <person name="Onodera N."/>
            <person name="Petersen B.L."/>
            <person name="Pils B."/>
            <person name="Prigge M."/>
            <person name="Rensing S.A."/>
            <person name="Riano-Pachon D.M."/>
            <person name="Roberts A.W."/>
            <person name="Sato Y."/>
            <person name="Scheller H.V."/>
            <person name="Schulz B."/>
            <person name="Schulz C."/>
            <person name="Shakirov E.V."/>
            <person name="Shibagaki N."/>
            <person name="Shinohara N."/>
            <person name="Shippen D.E."/>
            <person name="Soerensen I."/>
            <person name="Sotooka R."/>
            <person name="Sugimoto N."/>
            <person name="Sugita M."/>
            <person name="Sumikawa N."/>
            <person name="Tanurdzic M."/>
            <person name="Theissen G."/>
            <person name="Ulvskov P."/>
            <person name="Wakazuki S."/>
            <person name="Weng J.K."/>
            <person name="Willats W.W."/>
            <person name="Wipf D."/>
            <person name="Wolf P.G."/>
            <person name="Yang L."/>
            <person name="Zimmer A.D."/>
            <person name="Zhu Q."/>
            <person name="Mitros T."/>
            <person name="Hellsten U."/>
            <person name="Loque D."/>
            <person name="Otillar R."/>
            <person name="Salamov A."/>
            <person name="Schmutz J."/>
            <person name="Shapiro H."/>
            <person name="Lindquist E."/>
            <person name="Lucas S."/>
            <person name="Rokhsar D."/>
            <person name="Grigoriev I.V."/>
        </authorList>
    </citation>
    <scope>NUCLEOTIDE SEQUENCE [LARGE SCALE GENOMIC DNA]</scope>
</reference>
<feature type="region of interest" description="Disordered" evidence="12">
    <location>
        <begin position="358"/>
        <end position="406"/>
    </location>
</feature>
<feature type="domain" description="Helicase C-terminal" evidence="15">
    <location>
        <begin position="777"/>
        <end position="950"/>
    </location>
</feature>
<dbReference type="SMART" id="SM00487">
    <property type="entry name" value="DEXDc"/>
    <property type="match status" value="1"/>
</dbReference>
<feature type="region of interest" description="Disordered" evidence="12">
    <location>
        <begin position="739"/>
        <end position="767"/>
    </location>
</feature>
<evidence type="ECO:0000256" key="6">
    <source>
        <dbReference type="ARBA" id="ARBA00022801"/>
    </source>
</evidence>
<dbReference type="STRING" id="88036.D8SYT9"/>
<sequence>MASAMAVDFSAAADEEDAINEPILVGSLMAEVRGLAHHRGKLSGDGLAQLVRDPTNRFDTNAFRVINERGEQVGYIQKEKAKSLAPLVDKGLAQLQCIGAGSGSSNRVSCEVFVFSLPAMVDAVRDHLEYYGEQLRSPYDPPVDNVDDGRGGGGSDQRVANGSSSRGGGGSDQRVANGASSSRASTSSSSRASTRRDYRDHHQQHQRPPRDQHHRVDRSLSVAAPPPARRKLMMTPPPPPPPPPQAPKAPSIDDIFESMTAGAKIRQRMEADNSVIKSSLMQHQKEALAWMVQRENSSALPPFWEKKGTTMYTNTLTNVTSAKRPESLRGGILADDMGLGKTLTVLALIATNKPGAVLPPIEDIKEPEQSQGGEPASKKLKTSDDKGKAKTAAPVPVSNDGPPCVPAADGPRGTLVICPLSVLSNWESQLKDHTYPAGLKVHKYHGPNRTANARILADYDIVFTTYNMLTERNSPLKKVHWLRLVLDEAHIIKNPRAQQTKSAVALNADRRWAVTGTPIQNSAKDLLSLMQFLHFEPLNEQSFWTKTIQKPLTSGEPVGFARLQGLMSSISLRRTKETKVNGKKLVDLPPKIITVFPVDLSPEDRSLYDKMEKDGRNMIRRFLDNGTVTKNYAVVLQMILRLRQICDHTSMCPAEIVNMSTSSDTDTQGAGPKAASPELLKKMLATLGDDFDCPICLAPPSGAVITSCAHVFCRRCLEKALEDEDKQCPMCHEELSEDDIFSSGKPDEEEDEELSNKNDVEDDDDKIDVKGVKPSAKINALVSMLEKTRAKDPNIKSVVFSQFSTMLKLIEGPLQKAGFKFVKLEGGMSASKREENMEAFKSTRSGSPTVFLLSLKAAGVGLNLVTASNVFMMDPWWNPAVEEQAMDRVHRLGQTRDVHVFRLIATDSIEERLLQVQEKKRAYAQIALGKEASEQRKKKCVEEVKLLMKC</sequence>
<dbReference type="GO" id="GO:0016818">
    <property type="term" value="F:hydrolase activity, acting on acid anhydrides, in phosphorus-containing anhydrides"/>
    <property type="evidence" value="ECO:0007669"/>
    <property type="project" value="InterPro"/>
</dbReference>
<dbReference type="InterPro" id="IPR000330">
    <property type="entry name" value="SNF2_N"/>
</dbReference>
<evidence type="ECO:0000256" key="5">
    <source>
        <dbReference type="ARBA" id="ARBA00022771"/>
    </source>
</evidence>
<dbReference type="Pfam" id="PF08797">
    <property type="entry name" value="HIRAN"/>
    <property type="match status" value="1"/>
</dbReference>